<dbReference type="CDD" id="cd00742">
    <property type="entry name" value="FABP"/>
    <property type="match status" value="1"/>
</dbReference>
<evidence type="ECO:0000313" key="2">
    <source>
        <dbReference type="Proteomes" id="UP000735302"/>
    </source>
</evidence>
<dbReference type="InterPro" id="IPR012674">
    <property type="entry name" value="Calycin"/>
</dbReference>
<accession>A0AAV4DDZ7</accession>
<organism evidence="1 2">
    <name type="scientific">Plakobranchus ocellatus</name>
    <dbReference type="NCBI Taxonomy" id="259542"/>
    <lineage>
        <taxon>Eukaryota</taxon>
        <taxon>Metazoa</taxon>
        <taxon>Spiralia</taxon>
        <taxon>Lophotrochozoa</taxon>
        <taxon>Mollusca</taxon>
        <taxon>Gastropoda</taxon>
        <taxon>Heterobranchia</taxon>
        <taxon>Euthyneura</taxon>
        <taxon>Panpulmonata</taxon>
        <taxon>Sacoglossa</taxon>
        <taxon>Placobranchoidea</taxon>
        <taxon>Plakobranchidae</taxon>
        <taxon>Plakobranchus</taxon>
    </lineage>
</organism>
<dbReference type="Proteomes" id="UP000735302">
    <property type="component" value="Unassembled WGS sequence"/>
</dbReference>
<dbReference type="GO" id="GO:0008289">
    <property type="term" value="F:lipid binding"/>
    <property type="evidence" value="ECO:0007669"/>
    <property type="project" value="UniProtKB-KW"/>
</dbReference>
<dbReference type="SUPFAM" id="SSF50814">
    <property type="entry name" value="Lipocalins"/>
    <property type="match status" value="1"/>
</dbReference>
<sequence>MTDSLSKAALLTAIEEVLTDGMPEAASVDGVEVLTDGMSKAALLSDVVKALTDGMSEATSLVDGVEVLTETSPVERETVLNDDMSKAASHVDGVEVLTEGMPYAASHVDVVEVLTEGMPYAASPVERETVLNDDMSKAASHVDGVEVLTEGIAHDQIQVYRKREVVLTFTKEGDKFTMTEVVTNDPNKLSASFTYELGKEIEAKDIDGFPKKMLVNWDGSKFQEVYTYKDSTPIHCVRQVDGGIMKMSVTANNITASDEWEKC</sequence>
<evidence type="ECO:0000313" key="1">
    <source>
        <dbReference type="EMBL" id="GFO42424.1"/>
    </source>
</evidence>
<gene>
    <name evidence="1" type="ORF">PoB_006892900</name>
</gene>
<keyword evidence="2" id="KW-1185">Reference proteome</keyword>
<protein>
    <submittedName>
        <fullName evidence="1">Fatty acid-binding protein, brain</fullName>
    </submittedName>
</protein>
<proteinExistence type="predicted"/>
<reference evidence="1 2" key="1">
    <citation type="journal article" date="2021" name="Elife">
        <title>Chloroplast acquisition without the gene transfer in kleptoplastic sea slugs, Plakobranchus ocellatus.</title>
        <authorList>
            <person name="Maeda T."/>
            <person name="Takahashi S."/>
            <person name="Yoshida T."/>
            <person name="Shimamura S."/>
            <person name="Takaki Y."/>
            <person name="Nagai Y."/>
            <person name="Toyoda A."/>
            <person name="Suzuki Y."/>
            <person name="Arimoto A."/>
            <person name="Ishii H."/>
            <person name="Satoh N."/>
            <person name="Nishiyama T."/>
            <person name="Hasebe M."/>
            <person name="Maruyama T."/>
            <person name="Minagawa J."/>
            <person name="Obokata J."/>
            <person name="Shigenobu S."/>
        </authorList>
    </citation>
    <scope>NUCLEOTIDE SEQUENCE [LARGE SCALE GENOMIC DNA]</scope>
</reference>
<dbReference type="AlphaFoldDB" id="A0AAV4DDZ7"/>
<comment type="caution">
    <text evidence="1">The sequence shown here is derived from an EMBL/GenBank/DDBJ whole genome shotgun (WGS) entry which is preliminary data.</text>
</comment>
<name>A0AAV4DDZ7_9GAST</name>
<dbReference type="EMBL" id="BLXT01007807">
    <property type="protein sequence ID" value="GFO42424.1"/>
    <property type="molecule type" value="Genomic_DNA"/>
</dbReference>
<dbReference type="Gene3D" id="2.40.128.20">
    <property type="match status" value="1"/>
</dbReference>